<gene>
    <name evidence="2" type="ORF">LOC62_03G004371</name>
</gene>
<evidence type="ECO:0000313" key="3">
    <source>
        <dbReference type="Proteomes" id="UP000827549"/>
    </source>
</evidence>
<evidence type="ECO:0000313" key="2">
    <source>
        <dbReference type="EMBL" id="WOO80843.1"/>
    </source>
</evidence>
<organism evidence="2 3">
    <name type="scientific">Vanrija pseudolonga</name>
    <dbReference type="NCBI Taxonomy" id="143232"/>
    <lineage>
        <taxon>Eukaryota</taxon>
        <taxon>Fungi</taxon>
        <taxon>Dikarya</taxon>
        <taxon>Basidiomycota</taxon>
        <taxon>Agaricomycotina</taxon>
        <taxon>Tremellomycetes</taxon>
        <taxon>Trichosporonales</taxon>
        <taxon>Trichosporonaceae</taxon>
        <taxon>Vanrija</taxon>
    </lineage>
</organism>
<accession>A0AAF0YC09</accession>
<evidence type="ECO:0008006" key="4">
    <source>
        <dbReference type="Google" id="ProtNLM"/>
    </source>
</evidence>
<reference evidence="2" key="1">
    <citation type="submission" date="2023-10" db="EMBL/GenBank/DDBJ databases">
        <authorList>
            <person name="Noh H."/>
        </authorList>
    </citation>
    <scope>NUCLEOTIDE SEQUENCE</scope>
    <source>
        <strain evidence="2">DUCC4014</strain>
    </source>
</reference>
<sequence>MAGSSSSNTSTPRTQSRAAWTPDEEKIWREAAERVLKRHLLDEVRQTGKLGHRKGSLNAHLKAFPTKPAKAPRAWTPDEEAHFKAKALMILKRDLWAEIKDHPGIKVRQSSGVKAHIDAMFKKL</sequence>
<feature type="compositionally biased region" description="Polar residues" evidence="1">
    <location>
        <begin position="1"/>
        <end position="18"/>
    </location>
</feature>
<dbReference type="AlphaFoldDB" id="A0AAF0YC09"/>
<protein>
    <recommendedName>
        <fullName evidence="4">Myb-like domain-containing protein</fullName>
    </recommendedName>
</protein>
<name>A0AAF0YC09_9TREE</name>
<proteinExistence type="predicted"/>
<keyword evidence="3" id="KW-1185">Reference proteome</keyword>
<dbReference type="EMBL" id="CP086716">
    <property type="protein sequence ID" value="WOO80843.1"/>
    <property type="molecule type" value="Genomic_DNA"/>
</dbReference>
<dbReference type="Proteomes" id="UP000827549">
    <property type="component" value="Chromosome 3"/>
</dbReference>
<dbReference type="RefSeq" id="XP_062626875.1">
    <property type="nucleotide sequence ID" value="XM_062770891.1"/>
</dbReference>
<evidence type="ECO:0000256" key="1">
    <source>
        <dbReference type="SAM" id="MobiDB-lite"/>
    </source>
</evidence>
<dbReference type="GeneID" id="87807609"/>
<feature type="region of interest" description="Disordered" evidence="1">
    <location>
        <begin position="1"/>
        <end position="24"/>
    </location>
</feature>